<gene>
    <name evidence="2" type="ORF">KIMC2_12700</name>
</gene>
<keyword evidence="1" id="KW-0472">Membrane</keyword>
<evidence type="ECO:0000313" key="3">
    <source>
        <dbReference type="Proteomes" id="UP001321804"/>
    </source>
</evidence>
<evidence type="ECO:0000256" key="1">
    <source>
        <dbReference type="SAM" id="Phobius"/>
    </source>
</evidence>
<sequence length="75" mass="8607">MKIITFKVAARYILLITAVIESISLIIAIINGSPFQKIIDKLNVLFIDLFGYYATNYIDDSAEKDDARRKIKLRK</sequence>
<keyword evidence="1" id="KW-0812">Transmembrane</keyword>
<feature type="transmembrane region" description="Helical" evidence="1">
    <location>
        <begin position="12"/>
        <end position="30"/>
    </location>
</feature>
<reference evidence="2 3" key="1">
    <citation type="journal article" date="2023" name="Microbiol. Spectr.">
        <title>Symbiosis of Carpenter Bees with Uncharacterized Lactic Acid Bacteria Showing NAD Auxotrophy.</title>
        <authorList>
            <person name="Kawasaki S."/>
            <person name="Ozawa K."/>
            <person name="Mori T."/>
            <person name="Yamamoto A."/>
            <person name="Ito M."/>
            <person name="Ohkuma M."/>
            <person name="Sakamoto M."/>
            <person name="Matsutani M."/>
        </authorList>
    </citation>
    <scope>NUCLEOTIDE SEQUENCE [LARGE SCALE GENOMIC DNA]</scope>
    <source>
        <strain evidence="2 3">KimC2</strain>
    </source>
</reference>
<dbReference type="EMBL" id="AP026801">
    <property type="protein sequence ID" value="BDR56708.1"/>
    <property type="molecule type" value="Genomic_DNA"/>
</dbReference>
<keyword evidence="1" id="KW-1133">Transmembrane helix</keyword>
<accession>A0AAU9DP02</accession>
<proteinExistence type="predicted"/>
<dbReference type="AlphaFoldDB" id="A0AAU9DP02"/>
<protein>
    <submittedName>
        <fullName evidence="2">Uncharacterized protein</fullName>
    </submittedName>
</protein>
<dbReference type="KEGG" id="xak:KIMC2_12700"/>
<keyword evidence="3" id="KW-1185">Reference proteome</keyword>
<name>A0AAU9DP02_9LACO</name>
<dbReference type="Proteomes" id="UP001321804">
    <property type="component" value="Chromosome"/>
</dbReference>
<organism evidence="2 3">
    <name type="scientific">Xylocopilactobacillus apis</name>
    <dbReference type="NCBI Taxonomy" id="2932183"/>
    <lineage>
        <taxon>Bacteria</taxon>
        <taxon>Bacillati</taxon>
        <taxon>Bacillota</taxon>
        <taxon>Bacilli</taxon>
        <taxon>Lactobacillales</taxon>
        <taxon>Lactobacillaceae</taxon>
        <taxon>Xylocopilactobacillus</taxon>
    </lineage>
</organism>
<dbReference type="RefSeq" id="WP_317695081.1">
    <property type="nucleotide sequence ID" value="NZ_AP026801.1"/>
</dbReference>
<evidence type="ECO:0000313" key="2">
    <source>
        <dbReference type="EMBL" id="BDR56708.1"/>
    </source>
</evidence>